<evidence type="ECO:0008006" key="4">
    <source>
        <dbReference type="Google" id="ProtNLM"/>
    </source>
</evidence>
<proteinExistence type="predicted"/>
<organism evidence="2 3">
    <name type="scientific">Leptospira vanthielii serovar Holland str. Waz Holland = ATCC 700522</name>
    <dbReference type="NCBI Taxonomy" id="1218591"/>
    <lineage>
        <taxon>Bacteria</taxon>
        <taxon>Pseudomonadati</taxon>
        <taxon>Spirochaetota</taxon>
        <taxon>Spirochaetia</taxon>
        <taxon>Leptospirales</taxon>
        <taxon>Leptospiraceae</taxon>
        <taxon>Leptospira</taxon>
    </lineage>
</organism>
<evidence type="ECO:0000313" key="2">
    <source>
        <dbReference type="EMBL" id="EMY68551.1"/>
    </source>
</evidence>
<protein>
    <recommendedName>
        <fullName evidence="4">Cation transporting ATPase, C-terminal domain protein</fullName>
    </recommendedName>
</protein>
<dbReference type="AlphaFoldDB" id="N1W9L8"/>
<dbReference type="Proteomes" id="UP000012227">
    <property type="component" value="Unassembled WGS sequence"/>
</dbReference>
<keyword evidence="1" id="KW-0812">Transmembrane</keyword>
<keyword evidence="1" id="KW-1133">Transmembrane helix</keyword>
<dbReference type="InterPro" id="IPR023298">
    <property type="entry name" value="ATPase_P-typ_TM_dom_sf"/>
</dbReference>
<keyword evidence="1" id="KW-0472">Membrane</keyword>
<evidence type="ECO:0000313" key="3">
    <source>
        <dbReference type="Proteomes" id="UP000012227"/>
    </source>
</evidence>
<feature type="transmembrane region" description="Helical" evidence="1">
    <location>
        <begin position="30"/>
        <end position="47"/>
    </location>
</feature>
<dbReference type="STRING" id="1218591.LEP1GSC199_1454"/>
<gene>
    <name evidence="2" type="ORF">LEP1GSC199_1454</name>
</gene>
<evidence type="ECO:0000256" key="1">
    <source>
        <dbReference type="SAM" id="Phobius"/>
    </source>
</evidence>
<sequence length="62" mass="7108">MPLVSISIAALGAFLPFTKIETYFGLVPPPMEFYAILASMVVIYLMVEETAKRIFYRFQSRK</sequence>
<accession>N1W9L8</accession>
<dbReference type="EMBL" id="AOGY02000069">
    <property type="protein sequence ID" value="EMY68551.1"/>
    <property type="molecule type" value="Genomic_DNA"/>
</dbReference>
<reference evidence="2 3" key="1">
    <citation type="submission" date="2013-03" db="EMBL/GenBank/DDBJ databases">
        <authorList>
            <person name="Harkins D.M."/>
            <person name="Durkin A.S."/>
            <person name="Brinkac L.M."/>
            <person name="Haft D.H."/>
            <person name="Selengut J.D."/>
            <person name="Sanka R."/>
            <person name="DePew J."/>
            <person name="Purushe J."/>
            <person name="Galloway R.L."/>
            <person name="Vinetz J.M."/>
            <person name="Sutton G.G."/>
            <person name="Nierman W.C."/>
            <person name="Fouts D.E."/>
        </authorList>
    </citation>
    <scope>NUCLEOTIDE SEQUENCE [LARGE SCALE GENOMIC DNA]</scope>
    <source>
        <strain evidence="2 3">Waz Holland</strain>
    </source>
</reference>
<name>N1W9L8_9LEPT</name>
<dbReference type="SUPFAM" id="SSF81665">
    <property type="entry name" value="Calcium ATPase, transmembrane domain M"/>
    <property type="match status" value="1"/>
</dbReference>
<comment type="caution">
    <text evidence="2">The sequence shown here is derived from an EMBL/GenBank/DDBJ whole genome shotgun (WGS) entry which is preliminary data.</text>
</comment>